<dbReference type="InterPro" id="IPR008969">
    <property type="entry name" value="CarboxyPept-like_regulatory"/>
</dbReference>
<reference evidence="3" key="1">
    <citation type="journal article" date="2019" name="Int. J. Syst. Evol. Microbiol.">
        <title>The Global Catalogue of Microorganisms (GCM) 10K type strain sequencing project: providing services to taxonomists for standard genome sequencing and annotation.</title>
        <authorList>
            <consortium name="The Broad Institute Genomics Platform"/>
            <consortium name="The Broad Institute Genome Sequencing Center for Infectious Disease"/>
            <person name="Wu L."/>
            <person name="Ma J."/>
        </authorList>
    </citation>
    <scope>NUCLEOTIDE SEQUENCE [LARGE SCALE GENOMIC DNA]</scope>
    <source>
        <strain evidence="3">JCM 17630</strain>
    </source>
</reference>
<evidence type="ECO:0000313" key="3">
    <source>
        <dbReference type="Proteomes" id="UP001501496"/>
    </source>
</evidence>
<dbReference type="SUPFAM" id="SSF49464">
    <property type="entry name" value="Carboxypeptidase regulatory domain-like"/>
    <property type="match status" value="1"/>
</dbReference>
<dbReference type="Proteomes" id="UP001501496">
    <property type="component" value="Unassembled WGS sequence"/>
</dbReference>
<organism evidence="2 3">
    <name type="scientific">Postechiella marina</name>
    <dbReference type="NCBI Taxonomy" id="943941"/>
    <lineage>
        <taxon>Bacteria</taxon>
        <taxon>Pseudomonadati</taxon>
        <taxon>Bacteroidota</taxon>
        <taxon>Flavobacteriia</taxon>
        <taxon>Flavobacteriales</taxon>
        <taxon>Flavobacteriaceae</taxon>
        <taxon>Postechiella</taxon>
    </lineage>
</organism>
<keyword evidence="3" id="KW-1185">Reference proteome</keyword>
<proteinExistence type="predicted"/>
<keyword evidence="1" id="KW-0732">Signal</keyword>
<gene>
    <name evidence="2" type="ORF">GCM10022291_03400</name>
</gene>
<evidence type="ECO:0008006" key="4">
    <source>
        <dbReference type="Google" id="ProtNLM"/>
    </source>
</evidence>
<dbReference type="Pfam" id="PF13715">
    <property type="entry name" value="CarbopepD_reg_2"/>
    <property type="match status" value="1"/>
</dbReference>
<name>A0ABP8BZX4_9FLAO</name>
<accession>A0ABP8BZX4</accession>
<feature type="chain" id="PRO_5046381946" description="Carboxypeptidase-like regulatory domain-containing protein" evidence="1">
    <location>
        <begin position="32"/>
        <end position="396"/>
    </location>
</feature>
<feature type="signal peptide" evidence="1">
    <location>
        <begin position="1"/>
        <end position="31"/>
    </location>
</feature>
<protein>
    <recommendedName>
        <fullName evidence="4">Carboxypeptidase-like regulatory domain-containing protein</fullName>
    </recommendedName>
</protein>
<evidence type="ECO:0000313" key="2">
    <source>
        <dbReference type="EMBL" id="GAA4231273.1"/>
    </source>
</evidence>
<sequence length="396" mass="45740">MIILKIKNTTILKRTFKLFLLALSFSFLASAQDKIEVKGIILDETKYPVPYVAVGIVKKYIGTASTEDGEFSFFITKNELQDSLSISSLGFDPFKVKVADFLKQEKQEIILKETITELNAITLLKPSDYILNALKSLRDNTISTPHKIEILYRGAASENGKSKFFVENYIKIKDRGPAYPLGTIEVAEARKSADYRYWKRTQWRHSIVGAFEVNPLRPGNSQHSRNLKKFKWSKIGDSSYEGEDVVILEGKNPKKAWEKMKFYIGIDSYKVYRIERGNSLYIYKKHKTGKMVLSYTKGEWRFPKDKIPKQYLGTPGETLEYKREGFVLNVETNKKKIKVKPFGVEKDMGSIELPYNPVFWQNLNMPPDTKFFKKIKKQLEGNYGVPLEKQFELVNK</sequence>
<comment type="caution">
    <text evidence="2">The sequence shown here is derived from an EMBL/GenBank/DDBJ whole genome shotgun (WGS) entry which is preliminary data.</text>
</comment>
<evidence type="ECO:0000256" key="1">
    <source>
        <dbReference type="SAM" id="SignalP"/>
    </source>
</evidence>
<dbReference type="RefSeq" id="WP_344786310.1">
    <property type="nucleotide sequence ID" value="NZ_BAABCA010000001.1"/>
</dbReference>
<dbReference type="EMBL" id="BAABCA010000001">
    <property type="protein sequence ID" value="GAA4231273.1"/>
    <property type="molecule type" value="Genomic_DNA"/>
</dbReference>